<dbReference type="GO" id="GO:0046912">
    <property type="term" value="F:acyltransferase activity, acyl groups converted into alkyl on transfer"/>
    <property type="evidence" value="ECO:0007669"/>
    <property type="project" value="InterPro"/>
</dbReference>
<keyword evidence="4" id="KW-1185">Reference proteome</keyword>
<dbReference type="InterPro" id="IPR013785">
    <property type="entry name" value="Aldolase_TIM"/>
</dbReference>
<organism evidence="3 4">
    <name type="scientific">Aminipila butyrica</name>
    <dbReference type="NCBI Taxonomy" id="433296"/>
    <lineage>
        <taxon>Bacteria</taxon>
        <taxon>Bacillati</taxon>
        <taxon>Bacillota</taxon>
        <taxon>Clostridia</taxon>
        <taxon>Peptostreptococcales</taxon>
        <taxon>Anaerovoracaceae</taxon>
        <taxon>Aminipila</taxon>
    </lineage>
</organism>
<evidence type="ECO:0000259" key="2">
    <source>
        <dbReference type="PROSITE" id="PS50991"/>
    </source>
</evidence>
<sequence length="408" mass="45243">MIIKNENYCLGDFNFLEDVKKMVDMPTAVSIYDLTLREGNQTPGCVMRKEEQIAIAIELDKLGVDFIEFFPAVSKDDEWVVNELVSNNMLKHAKVSALVRPRTIDMELAIKTHAQHIFLEGAGNMITAGTMNYKSVDEIIQSFVDTIKVAHDHGMTVTACPWDIGKVEDISVVEKWVRALAEAGAEDICYADTFGYTLPWTTHYMIKKYREWAGPDTIISCHFHNDYGLATASTLAAVAAGAKRVQVGFNNLGERAGNAAIDEVALNLEVNMGIKSGINLASLYPLSKKIGEITKKPVGGKKPVTGEETFMMGSGIIVEALSRLAVDGNENCFLPFRPELVGQPPFTTVYGKGAGRNMIKRFVQKMNLEATEEQIQQILLAVKEESMLIKNLISEFRVEQIVKETLKK</sequence>
<evidence type="ECO:0000256" key="1">
    <source>
        <dbReference type="ARBA" id="ARBA00022679"/>
    </source>
</evidence>
<dbReference type="KEGG" id="abut:Ami103574_14280"/>
<gene>
    <name evidence="3" type="ORF">Ami103574_14280</name>
</gene>
<dbReference type="SUPFAM" id="SSF51569">
    <property type="entry name" value="Aldolase"/>
    <property type="match status" value="1"/>
</dbReference>
<name>A0A858C1H7_9FIRM</name>
<dbReference type="InterPro" id="IPR002034">
    <property type="entry name" value="AIPM/Hcit_synth_CS"/>
</dbReference>
<dbReference type="PANTHER" id="PTHR42880">
    <property type="entry name" value="HOMOCITRATE SYNTHASE"/>
    <property type="match status" value="1"/>
</dbReference>
<proteinExistence type="predicted"/>
<dbReference type="Gene3D" id="1.10.238.260">
    <property type="match status" value="1"/>
</dbReference>
<accession>A0A858C1H7</accession>
<evidence type="ECO:0000313" key="3">
    <source>
        <dbReference type="EMBL" id="QIB70386.1"/>
    </source>
</evidence>
<dbReference type="Pfam" id="PF22617">
    <property type="entry name" value="HCS_D2"/>
    <property type="match status" value="1"/>
</dbReference>
<dbReference type="Gene3D" id="3.20.20.70">
    <property type="entry name" value="Aldolase class I"/>
    <property type="match status" value="1"/>
</dbReference>
<dbReference type="Proteomes" id="UP000466848">
    <property type="component" value="Chromosome"/>
</dbReference>
<dbReference type="InterPro" id="IPR000891">
    <property type="entry name" value="PYR_CT"/>
</dbReference>
<feature type="domain" description="Pyruvate carboxyltransferase" evidence="2">
    <location>
        <begin position="29"/>
        <end position="284"/>
    </location>
</feature>
<dbReference type="PROSITE" id="PS50991">
    <property type="entry name" value="PYR_CT"/>
    <property type="match status" value="1"/>
</dbReference>
<dbReference type="PROSITE" id="PS00816">
    <property type="entry name" value="AIPM_HOMOCIT_SYNTH_2"/>
    <property type="match status" value="1"/>
</dbReference>
<dbReference type="AlphaFoldDB" id="A0A858C1H7"/>
<dbReference type="InterPro" id="IPR054691">
    <property type="entry name" value="LeuA/HCS_post-cat"/>
</dbReference>
<dbReference type="Pfam" id="PF00682">
    <property type="entry name" value="HMGL-like"/>
    <property type="match status" value="1"/>
</dbReference>
<dbReference type="RefSeq" id="WP_163067624.1">
    <property type="nucleotide sequence ID" value="NZ_CP048649.1"/>
</dbReference>
<dbReference type="EMBL" id="CP048649">
    <property type="protein sequence ID" value="QIB70386.1"/>
    <property type="molecule type" value="Genomic_DNA"/>
</dbReference>
<dbReference type="PANTHER" id="PTHR42880:SF1">
    <property type="entry name" value="ISOPROPYLMALATE_HOMOCITRATE_CITRAMALATE SYNTHASE FAMILY PROTEIN"/>
    <property type="match status" value="1"/>
</dbReference>
<dbReference type="GO" id="GO:0019752">
    <property type="term" value="P:carboxylic acid metabolic process"/>
    <property type="evidence" value="ECO:0007669"/>
    <property type="project" value="InterPro"/>
</dbReference>
<reference evidence="3 4" key="1">
    <citation type="submission" date="2020-02" db="EMBL/GenBank/DDBJ databases">
        <authorList>
            <person name="Kim Y.B."/>
            <person name="Roh S.W."/>
        </authorList>
    </citation>
    <scope>NUCLEOTIDE SEQUENCE [LARGE SCALE GENOMIC DNA]</scope>
    <source>
        <strain evidence="3 4">DSM 103574</strain>
    </source>
</reference>
<evidence type="ECO:0000313" key="4">
    <source>
        <dbReference type="Proteomes" id="UP000466848"/>
    </source>
</evidence>
<keyword evidence="1" id="KW-0808">Transferase</keyword>
<protein>
    <recommendedName>
        <fullName evidence="2">Pyruvate carboxyltransferase domain-containing protein</fullName>
    </recommendedName>
</protein>